<dbReference type="InterPro" id="IPR003439">
    <property type="entry name" value="ABC_transporter-like_ATP-bd"/>
</dbReference>
<comment type="similarity">
    <text evidence="1">Belongs to the ABC transporter superfamily.</text>
</comment>
<dbReference type="PROSITE" id="PS00211">
    <property type="entry name" value="ABC_TRANSPORTER_1"/>
    <property type="match status" value="1"/>
</dbReference>
<dbReference type="PANTHER" id="PTHR43776">
    <property type="entry name" value="TRANSPORT ATP-BINDING PROTEIN"/>
    <property type="match status" value="1"/>
</dbReference>
<evidence type="ECO:0000313" key="6">
    <source>
        <dbReference type="EMBL" id="MCX5571997.1"/>
    </source>
</evidence>
<dbReference type="RefSeq" id="WP_266340955.1">
    <property type="nucleotide sequence ID" value="NZ_JAPKNK010000013.1"/>
</dbReference>
<dbReference type="CDD" id="cd03257">
    <property type="entry name" value="ABC_NikE_OppD_transporters"/>
    <property type="match status" value="1"/>
</dbReference>
<evidence type="ECO:0000256" key="4">
    <source>
        <dbReference type="ARBA" id="ARBA00022840"/>
    </source>
</evidence>
<sequence length="279" mass="30485">MNRRVDETHLTPPLLEMRQVTQTYALSRKSLIGARPTLTVLDKVSFDVRPGEAVGLVGESGSGKTTLTRILTGMEKPKQGHVFYNGADIWAGDAERWRNFRRSVQVVMQSPRSSLDPRMRIGLSLLEPLRSLRIEGDHVARVHEVLDQVGMSRQALERYPHEFSGGQLQRIAIARALMPAPKVLIADEPVSALDVSIQAQVLNLLKDLISELGLSLVFIAHDLSVVAYTTSRVSVMSAGKIVEVGKPLDLFTRPQAEATRNLVGAILTVEAGLAGNALA</sequence>
<dbReference type="PANTHER" id="PTHR43776:SF7">
    <property type="entry name" value="D,D-DIPEPTIDE TRANSPORT ATP-BINDING PROTEIN DDPF-RELATED"/>
    <property type="match status" value="1"/>
</dbReference>
<evidence type="ECO:0000313" key="7">
    <source>
        <dbReference type="Proteomes" id="UP001144805"/>
    </source>
</evidence>
<dbReference type="SUPFAM" id="SSF52540">
    <property type="entry name" value="P-loop containing nucleoside triphosphate hydrolases"/>
    <property type="match status" value="1"/>
</dbReference>
<evidence type="ECO:0000256" key="2">
    <source>
        <dbReference type="ARBA" id="ARBA00022448"/>
    </source>
</evidence>
<feature type="domain" description="ABC transporter" evidence="5">
    <location>
        <begin position="26"/>
        <end position="263"/>
    </location>
</feature>
<keyword evidence="7" id="KW-1185">Reference proteome</keyword>
<keyword evidence="4 6" id="KW-0067">ATP-binding</keyword>
<dbReference type="Proteomes" id="UP001144805">
    <property type="component" value="Unassembled WGS sequence"/>
</dbReference>
<dbReference type="PROSITE" id="PS50893">
    <property type="entry name" value="ABC_TRANSPORTER_2"/>
    <property type="match status" value="1"/>
</dbReference>
<name>A0A9X3INI2_9HYPH</name>
<proteinExistence type="inferred from homology"/>
<keyword evidence="3" id="KW-0547">Nucleotide-binding</keyword>
<evidence type="ECO:0000256" key="3">
    <source>
        <dbReference type="ARBA" id="ARBA00022741"/>
    </source>
</evidence>
<dbReference type="InterPro" id="IPR003593">
    <property type="entry name" value="AAA+_ATPase"/>
</dbReference>
<protein>
    <submittedName>
        <fullName evidence="6">ATP-binding cassette domain-containing protein</fullName>
    </submittedName>
</protein>
<reference evidence="6" key="1">
    <citation type="submission" date="2022-11" db="EMBL/GenBank/DDBJ databases">
        <title>Biodiversity and phylogenetic relationships of bacteria.</title>
        <authorList>
            <person name="Machado R.A.R."/>
            <person name="Bhat A."/>
            <person name="Loulou A."/>
            <person name="Kallel S."/>
        </authorList>
    </citation>
    <scope>NUCLEOTIDE SEQUENCE</scope>
    <source>
        <strain evidence="6">K-TC2</strain>
    </source>
</reference>
<dbReference type="SMART" id="SM00382">
    <property type="entry name" value="AAA"/>
    <property type="match status" value="1"/>
</dbReference>
<dbReference type="GO" id="GO:0055085">
    <property type="term" value="P:transmembrane transport"/>
    <property type="evidence" value="ECO:0007669"/>
    <property type="project" value="UniProtKB-ARBA"/>
</dbReference>
<accession>A0A9X3INI2</accession>
<dbReference type="Gene3D" id="3.40.50.300">
    <property type="entry name" value="P-loop containing nucleotide triphosphate hydrolases"/>
    <property type="match status" value="1"/>
</dbReference>
<comment type="caution">
    <text evidence="6">The sequence shown here is derived from an EMBL/GenBank/DDBJ whole genome shotgun (WGS) entry which is preliminary data.</text>
</comment>
<dbReference type="EMBL" id="JAPKNK010000013">
    <property type="protein sequence ID" value="MCX5571997.1"/>
    <property type="molecule type" value="Genomic_DNA"/>
</dbReference>
<dbReference type="Pfam" id="PF00005">
    <property type="entry name" value="ABC_tran"/>
    <property type="match status" value="1"/>
</dbReference>
<dbReference type="GO" id="GO:0016887">
    <property type="term" value="F:ATP hydrolysis activity"/>
    <property type="evidence" value="ECO:0007669"/>
    <property type="project" value="InterPro"/>
</dbReference>
<dbReference type="GO" id="GO:0005524">
    <property type="term" value="F:ATP binding"/>
    <property type="evidence" value="ECO:0007669"/>
    <property type="project" value="UniProtKB-KW"/>
</dbReference>
<dbReference type="InterPro" id="IPR017871">
    <property type="entry name" value="ABC_transporter-like_CS"/>
</dbReference>
<dbReference type="InterPro" id="IPR027417">
    <property type="entry name" value="P-loop_NTPase"/>
</dbReference>
<organism evidence="6 7">
    <name type="scientific">Kaistia nematophila</name>
    <dbReference type="NCBI Taxonomy" id="2994654"/>
    <lineage>
        <taxon>Bacteria</taxon>
        <taxon>Pseudomonadati</taxon>
        <taxon>Pseudomonadota</taxon>
        <taxon>Alphaproteobacteria</taxon>
        <taxon>Hyphomicrobiales</taxon>
        <taxon>Kaistiaceae</taxon>
        <taxon>Kaistia</taxon>
    </lineage>
</organism>
<dbReference type="AlphaFoldDB" id="A0A9X3INI2"/>
<gene>
    <name evidence="6" type="ORF">OSH07_22540</name>
</gene>
<keyword evidence="2" id="KW-0813">Transport</keyword>
<evidence type="ECO:0000259" key="5">
    <source>
        <dbReference type="PROSITE" id="PS50893"/>
    </source>
</evidence>
<evidence type="ECO:0000256" key="1">
    <source>
        <dbReference type="ARBA" id="ARBA00005417"/>
    </source>
</evidence>
<dbReference type="InterPro" id="IPR050319">
    <property type="entry name" value="ABC_transp_ATP-bind"/>
</dbReference>